<gene>
    <name evidence="7" type="ORF">GCM10007854_28500</name>
</gene>
<protein>
    <submittedName>
        <fullName evidence="7">Long-chain-acyl-CoA synthetase</fullName>
    </submittedName>
</protein>
<dbReference type="InterPro" id="IPR045851">
    <property type="entry name" value="AMP-bd_C_sf"/>
</dbReference>
<feature type="domain" description="AMP-dependent synthetase/ligase" evidence="5">
    <location>
        <begin position="40"/>
        <end position="364"/>
    </location>
</feature>
<evidence type="ECO:0000256" key="4">
    <source>
        <dbReference type="ARBA" id="ARBA00022840"/>
    </source>
</evidence>
<evidence type="ECO:0000259" key="5">
    <source>
        <dbReference type="Pfam" id="PF00501"/>
    </source>
</evidence>
<dbReference type="InterPro" id="IPR042099">
    <property type="entry name" value="ANL_N_sf"/>
</dbReference>
<name>A0ABQ5V484_9PROT</name>
<reference evidence="7" key="2">
    <citation type="submission" date="2023-01" db="EMBL/GenBank/DDBJ databases">
        <title>Draft genome sequence of Algimonas porphyrae strain NBRC 108216.</title>
        <authorList>
            <person name="Sun Q."/>
            <person name="Mori K."/>
        </authorList>
    </citation>
    <scope>NUCLEOTIDE SEQUENCE</scope>
    <source>
        <strain evidence="7">NBRC 108216</strain>
    </source>
</reference>
<comment type="caution">
    <text evidence="7">The sequence shown here is derived from an EMBL/GenBank/DDBJ whole genome shotgun (WGS) entry which is preliminary data.</text>
</comment>
<dbReference type="InterPro" id="IPR000873">
    <property type="entry name" value="AMP-dep_synth/lig_dom"/>
</dbReference>
<evidence type="ECO:0000313" key="7">
    <source>
        <dbReference type="EMBL" id="GLQ21895.1"/>
    </source>
</evidence>
<dbReference type="Pfam" id="PF00501">
    <property type="entry name" value="AMP-binding"/>
    <property type="match status" value="1"/>
</dbReference>
<feature type="domain" description="AMP-binding enzyme C-terminal" evidence="6">
    <location>
        <begin position="478"/>
        <end position="552"/>
    </location>
</feature>
<keyword evidence="4" id="KW-0067">ATP-binding</keyword>
<dbReference type="EMBL" id="BSNJ01000007">
    <property type="protein sequence ID" value="GLQ21895.1"/>
    <property type="molecule type" value="Genomic_DNA"/>
</dbReference>
<evidence type="ECO:0000256" key="3">
    <source>
        <dbReference type="ARBA" id="ARBA00022741"/>
    </source>
</evidence>
<dbReference type="PANTHER" id="PTHR43107:SF15">
    <property type="entry name" value="FATTY ACID TRANSPORT PROTEIN 3, ISOFORM A"/>
    <property type="match status" value="1"/>
</dbReference>
<sequence>MLSTLKREAGYLGGLLRMLRSVKDVDAESGHLLADELEMRVDAFGPNIAFIEDERQWTYDQMEEYANRVAGWCVANDIQKNDTVAVFVRNRLEYVALWFGLTKRGVIPALINFQLAGSALAHCVNISEAAHVIVDVDLIDSWKTAREHLEDGLTEWAAYGEVPKGHKRKMRSFDEPLSDIVPNRPAKSVRDGLTAGGQGMKMFTSGTTGLPKAAKVTHVRAQNYMRGLGAGAKAGPKDRMMMVLPLYHATGGLVGMGAAISNGGACIVRPKFSASTFWDEAVKYEATMFTYVGELCRFLLSTPPHPLEREHKIQWIMGNGLRPEVWESFVARFNIPHVIEFYGATEGNVSLINLDSRVGAVGRVPSYLKWKFNIDIIRYDVETGENPRGSDGFALRADDDEVGEVIGEIRTDDPRFRFDGYETKEATQKKILRNVFKPGDAWFRTGDLMKRDAQGYFYFIDRVGDTFRWKAENVATNEVAGVLSGFPGITQANVYGVEVPGYDGRAGMAALVAETPPDLAELKDYLDRELPHYARPVFLRLSSESETTSTFKFKKTNLVKAGFDPDRISEPVYFCNPQTKAYAHVDVETFEKINNGTIRL</sequence>
<evidence type="ECO:0000256" key="1">
    <source>
        <dbReference type="ARBA" id="ARBA00006432"/>
    </source>
</evidence>
<evidence type="ECO:0000313" key="8">
    <source>
        <dbReference type="Proteomes" id="UP001161390"/>
    </source>
</evidence>
<comment type="similarity">
    <text evidence="1">Belongs to the ATP-dependent AMP-binding enzyme family.</text>
</comment>
<dbReference type="NCBIfam" id="NF006134">
    <property type="entry name" value="PRK08279.1"/>
    <property type="match status" value="1"/>
</dbReference>
<keyword evidence="2" id="KW-0436">Ligase</keyword>
<organism evidence="7 8">
    <name type="scientific">Algimonas porphyrae</name>
    <dbReference type="NCBI Taxonomy" id="1128113"/>
    <lineage>
        <taxon>Bacteria</taxon>
        <taxon>Pseudomonadati</taxon>
        <taxon>Pseudomonadota</taxon>
        <taxon>Alphaproteobacteria</taxon>
        <taxon>Maricaulales</taxon>
        <taxon>Robiginitomaculaceae</taxon>
        <taxon>Algimonas</taxon>
    </lineage>
</organism>
<dbReference type="PANTHER" id="PTHR43107">
    <property type="entry name" value="LONG-CHAIN FATTY ACID TRANSPORT PROTEIN"/>
    <property type="match status" value="1"/>
</dbReference>
<reference evidence="7" key="1">
    <citation type="journal article" date="2014" name="Int. J. Syst. Evol. Microbiol.">
        <title>Complete genome of a new Firmicutes species belonging to the dominant human colonic microbiota ('Ruminococcus bicirculans') reveals two chromosomes and a selective capacity to utilize plant glucans.</title>
        <authorList>
            <consortium name="NISC Comparative Sequencing Program"/>
            <person name="Wegmann U."/>
            <person name="Louis P."/>
            <person name="Goesmann A."/>
            <person name="Henrissat B."/>
            <person name="Duncan S.H."/>
            <person name="Flint H.J."/>
        </authorList>
    </citation>
    <scope>NUCLEOTIDE SEQUENCE</scope>
    <source>
        <strain evidence="7">NBRC 108216</strain>
    </source>
</reference>
<keyword evidence="3" id="KW-0547">Nucleotide-binding</keyword>
<dbReference type="SUPFAM" id="SSF56801">
    <property type="entry name" value="Acetyl-CoA synthetase-like"/>
    <property type="match status" value="1"/>
</dbReference>
<dbReference type="InterPro" id="IPR025110">
    <property type="entry name" value="AMP-bd_C"/>
</dbReference>
<keyword evidence="8" id="KW-1185">Reference proteome</keyword>
<proteinExistence type="inferred from homology"/>
<accession>A0ABQ5V484</accession>
<evidence type="ECO:0000256" key="2">
    <source>
        <dbReference type="ARBA" id="ARBA00022598"/>
    </source>
</evidence>
<dbReference type="Gene3D" id="3.40.50.12780">
    <property type="entry name" value="N-terminal domain of ligase-like"/>
    <property type="match status" value="1"/>
</dbReference>
<dbReference type="Gene3D" id="3.30.300.30">
    <property type="match status" value="1"/>
</dbReference>
<evidence type="ECO:0000259" key="6">
    <source>
        <dbReference type="Pfam" id="PF13193"/>
    </source>
</evidence>
<dbReference type="Proteomes" id="UP001161390">
    <property type="component" value="Unassembled WGS sequence"/>
</dbReference>
<dbReference type="Pfam" id="PF13193">
    <property type="entry name" value="AMP-binding_C"/>
    <property type="match status" value="1"/>
</dbReference>